<accession>A0A7W7RC32</accession>
<dbReference type="Proteomes" id="UP000540506">
    <property type="component" value="Unassembled WGS sequence"/>
</dbReference>
<evidence type="ECO:0000313" key="2">
    <source>
        <dbReference type="EMBL" id="MBB4929169.1"/>
    </source>
</evidence>
<evidence type="ECO:0000256" key="1">
    <source>
        <dbReference type="SAM" id="MobiDB-lite"/>
    </source>
</evidence>
<reference evidence="2 3" key="1">
    <citation type="submission" date="2020-08" db="EMBL/GenBank/DDBJ databases">
        <title>Sequencing the genomes of 1000 actinobacteria strains.</title>
        <authorList>
            <person name="Klenk H.-P."/>
        </authorList>
    </citation>
    <scope>NUCLEOTIDE SEQUENCE [LARGE SCALE GENOMIC DNA]</scope>
    <source>
        <strain evidence="2 3">DSM 41654</strain>
    </source>
</reference>
<sequence length="210" mass="22652">MTIRIIDRHRSHTTADPAATAVTRLNTLGRTLSVTSDVVAGVLLGEFLWQTATSHASPMLYLGAIASLGAGQIVRTALRPARQDSTTGPETGELPMVDLSKPDTDGRPGTPEEDDWAAEAAIAIGQLHFDLQQPNADLDAKVEALRDARLLGALTSLFNLLADRYARRDERDDAEHAEELHETALYMDMARLSFETGPTPLGSAAHDNQS</sequence>
<evidence type="ECO:0000313" key="3">
    <source>
        <dbReference type="Proteomes" id="UP000540506"/>
    </source>
</evidence>
<dbReference type="AlphaFoldDB" id="A0A7W7RC32"/>
<comment type="caution">
    <text evidence="2">The sequence shown here is derived from an EMBL/GenBank/DDBJ whole genome shotgun (WGS) entry which is preliminary data.</text>
</comment>
<organism evidence="2 3">
    <name type="scientific">Kitasatospora kifunensis</name>
    <name type="common">Streptomyces kifunensis</name>
    <dbReference type="NCBI Taxonomy" id="58351"/>
    <lineage>
        <taxon>Bacteria</taxon>
        <taxon>Bacillati</taxon>
        <taxon>Actinomycetota</taxon>
        <taxon>Actinomycetes</taxon>
        <taxon>Kitasatosporales</taxon>
        <taxon>Streptomycetaceae</taxon>
        <taxon>Kitasatospora</taxon>
    </lineage>
</organism>
<proteinExistence type="predicted"/>
<dbReference type="RefSeq" id="WP_184947317.1">
    <property type="nucleotide sequence ID" value="NZ_JACHJV010000004.1"/>
</dbReference>
<keyword evidence="3" id="KW-1185">Reference proteome</keyword>
<gene>
    <name evidence="2" type="ORF">FHR34_008268</name>
</gene>
<dbReference type="EMBL" id="JACHJV010000004">
    <property type="protein sequence ID" value="MBB4929169.1"/>
    <property type="molecule type" value="Genomic_DNA"/>
</dbReference>
<name>A0A7W7RC32_KITKI</name>
<feature type="region of interest" description="Disordered" evidence="1">
    <location>
        <begin position="79"/>
        <end position="113"/>
    </location>
</feature>
<protein>
    <submittedName>
        <fullName evidence="2">Uncharacterized protein</fullName>
    </submittedName>
</protein>